<dbReference type="InterPro" id="IPR015928">
    <property type="entry name" value="Aconitase/3IPM_dehydase_swvl"/>
</dbReference>
<evidence type="ECO:0000256" key="10">
    <source>
        <dbReference type="HAMAP-Rule" id="MF_01031"/>
    </source>
</evidence>
<name>A0A1I0XUN7_9PSEU</name>
<evidence type="ECO:0000256" key="6">
    <source>
        <dbReference type="ARBA" id="ARBA00022430"/>
    </source>
</evidence>
<proteinExistence type="inferred from homology"/>
<evidence type="ECO:0000256" key="5">
    <source>
        <dbReference type="ARBA" id="ARBA00011271"/>
    </source>
</evidence>
<dbReference type="PANTHER" id="PTHR43345">
    <property type="entry name" value="3-ISOPROPYLMALATE DEHYDRATASE SMALL SUBUNIT 2-RELATED-RELATED"/>
    <property type="match status" value="1"/>
</dbReference>
<dbReference type="OrthoDB" id="9777465at2"/>
<evidence type="ECO:0000313" key="12">
    <source>
        <dbReference type="EMBL" id="SFB04795.1"/>
    </source>
</evidence>
<sequence>MDPITVHSGRTVVLRRSDVDTDQIIPADYCRLPGRTGFAKGLFARWRAADPGFVLNDPSVLDATVLLAGPRFGTGSSREHAVWALQEWGFSVVIAPSFGDIFTRNALKNGLLVVRLPLDVVDELMAAAEADPGRKVTVDLVDCRVSSASSSWDFEIEKRARYLLLHGYDGIEMTLRDAAEVAAHESRRPYWLPRMVGEPAADRRVVTGSVSS</sequence>
<evidence type="ECO:0000256" key="9">
    <source>
        <dbReference type="ARBA" id="ARBA00023304"/>
    </source>
</evidence>
<evidence type="ECO:0000313" key="13">
    <source>
        <dbReference type="Proteomes" id="UP000243799"/>
    </source>
</evidence>
<dbReference type="HAMAP" id="MF_01031">
    <property type="entry name" value="LeuD_type1"/>
    <property type="match status" value="1"/>
</dbReference>
<evidence type="ECO:0000256" key="7">
    <source>
        <dbReference type="ARBA" id="ARBA00022605"/>
    </source>
</evidence>
<keyword evidence="8 10" id="KW-0456">Lyase</keyword>
<comment type="catalytic activity">
    <reaction evidence="1 10">
        <text>(2R,3S)-3-isopropylmalate = (2S)-2-isopropylmalate</text>
        <dbReference type="Rhea" id="RHEA:32287"/>
        <dbReference type="ChEBI" id="CHEBI:1178"/>
        <dbReference type="ChEBI" id="CHEBI:35121"/>
        <dbReference type="EC" id="4.2.1.33"/>
    </reaction>
</comment>
<dbReference type="SUPFAM" id="SSF52016">
    <property type="entry name" value="LeuD/IlvD-like"/>
    <property type="match status" value="1"/>
</dbReference>
<keyword evidence="7 10" id="KW-0028">Amino-acid biosynthesis</keyword>
<evidence type="ECO:0000256" key="2">
    <source>
        <dbReference type="ARBA" id="ARBA00002695"/>
    </source>
</evidence>
<dbReference type="RefSeq" id="WP_091671702.1">
    <property type="nucleotide sequence ID" value="NZ_FOKG01000004.1"/>
</dbReference>
<evidence type="ECO:0000259" key="11">
    <source>
        <dbReference type="Pfam" id="PF00694"/>
    </source>
</evidence>
<comment type="subunit">
    <text evidence="5 10">Heterodimer of LeuC and LeuD.</text>
</comment>
<organism evidence="12 13">
    <name type="scientific">Amycolatopsis marina</name>
    <dbReference type="NCBI Taxonomy" id="490629"/>
    <lineage>
        <taxon>Bacteria</taxon>
        <taxon>Bacillati</taxon>
        <taxon>Actinomycetota</taxon>
        <taxon>Actinomycetes</taxon>
        <taxon>Pseudonocardiales</taxon>
        <taxon>Pseudonocardiaceae</taxon>
        <taxon>Amycolatopsis</taxon>
    </lineage>
</organism>
<dbReference type="InterPro" id="IPR033940">
    <property type="entry name" value="IPMI_Swivel"/>
</dbReference>
<dbReference type="CDD" id="cd01577">
    <property type="entry name" value="IPMI_Swivel"/>
    <property type="match status" value="1"/>
</dbReference>
<dbReference type="EC" id="4.2.1.33" evidence="10"/>
<dbReference type="GO" id="GO:0009098">
    <property type="term" value="P:L-leucine biosynthetic process"/>
    <property type="evidence" value="ECO:0007669"/>
    <property type="project" value="UniProtKB-UniRule"/>
</dbReference>
<dbReference type="GO" id="GO:0009316">
    <property type="term" value="C:3-isopropylmalate dehydratase complex"/>
    <property type="evidence" value="ECO:0007669"/>
    <property type="project" value="InterPro"/>
</dbReference>
<evidence type="ECO:0000256" key="1">
    <source>
        <dbReference type="ARBA" id="ARBA00000491"/>
    </source>
</evidence>
<dbReference type="EMBL" id="FOKG01000004">
    <property type="protein sequence ID" value="SFB04795.1"/>
    <property type="molecule type" value="Genomic_DNA"/>
</dbReference>
<evidence type="ECO:0000256" key="4">
    <source>
        <dbReference type="ARBA" id="ARBA00009845"/>
    </source>
</evidence>
<dbReference type="Proteomes" id="UP000243799">
    <property type="component" value="Unassembled WGS sequence"/>
</dbReference>
<dbReference type="Pfam" id="PF00694">
    <property type="entry name" value="Aconitase_C"/>
    <property type="match status" value="1"/>
</dbReference>
<dbReference type="NCBIfam" id="TIGR00171">
    <property type="entry name" value="leuD"/>
    <property type="match status" value="1"/>
</dbReference>
<dbReference type="Gene3D" id="3.20.19.10">
    <property type="entry name" value="Aconitase, domain 4"/>
    <property type="match status" value="1"/>
</dbReference>
<comment type="function">
    <text evidence="2 10">Catalyzes the isomerization between 2-isopropylmalate and 3-isopropylmalate, via the formation of 2-isopropylmaleate.</text>
</comment>
<comment type="similarity">
    <text evidence="4 10">Belongs to the LeuD family. LeuD type 1 subfamily.</text>
</comment>
<dbReference type="NCBIfam" id="NF002458">
    <property type="entry name" value="PRK01641.1"/>
    <property type="match status" value="1"/>
</dbReference>
<keyword evidence="6 10" id="KW-0432">Leucine biosynthesis</keyword>
<gene>
    <name evidence="10" type="primary">leuD</name>
    <name evidence="12" type="ORF">SAMN05216266_10428</name>
</gene>
<dbReference type="PANTHER" id="PTHR43345:SF5">
    <property type="entry name" value="3-ISOPROPYLMALATE DEHYDRATASE SMALL SUBUNIT"/>
    <property type="match status" value="1"/>
</dbReference>
<dbReference type="InterPro" id="IPR004431">
    <property type="entry name" value="3-IsopropMal_deHydase_ssu"/>
</dbReference>
<comment type="pathway">
    <text evidence="3 10">Amino-acid biosynthesis; L-leucine biosynthesis; L-leucine from 3-methyl-2-oxobutanoate: step 2/4.</text>
</comment>
<evidence type="ECO:0000256" key="8">
    <source>
        <dbReference type="ARBA" id="ARBA00023239"/>
    </source>
</evidence>
<dbReference type="UniPathway" id="UPA00048">
    <property type="reaction ID" value="UER00071"/>
</dbReference>
<dbReference type="AlphaFoldDB" id="A0A1I0XUN7"/>
<dbReference type="InterPro" id="IPR050075">
    <property type="entry name" value="LeuD"/>
</dbReference>
<dbReference type="InterPro" id="IPR000573">
    <property type="entry name" value="AconitaseA/IPMdHydase_ssu_swvl"/>
</dbReference>
<dbReference type="STRING" id="490629.SAMN05216266_10428"/>
<accession>A0A1I0XUN7</accession>
<reference evidence="13" key="1">
    <citation type="submission" date="2016-10" db="EMBL/GenBank/DDBJ databases">
        <authorList>
            <person name="Varghese N."/>
            <person name="Submissions S."/>
        </authorList>
    </citation>
    <scope>NUCLEOTIDE SEQUENCE [LARGE SCALE GENOMIC DNA]</scope>
    <source>
        <strain evidence="13">CGMCC 4.3568</strain>
    </source>
</reference>
<dbReference type="GO" id="GO:0003861">
    <property type="term" value="F:3-isopropylmalate dehydratase activity"/>
    <property type="evidence" value="ECO:0007669"/>
    <property type="project" value="UniProtKB-UniRule"/>
</dbReference>
<keyword evidence="13" id="KW-1185">Reference proteome</keyword>
<evidence type="ECO:0000256" key="3">
    <source>
        <dbReference type="ARBA" id="ARBA00004729"/>
    </source>
</evidence>
<keyword evidence="9 10" id="KW-0100">Branched-chain amino acid biosynthesis</keyword>
<feature type="domain" description="Aconitase A/isopropylmalate dehydratase small subunit swivel" evidence="11">
    <location>
        <begin position="5"/>
        <end position="117"/>
    </location>
</feature>
<protein>
    <recommendedName>
        <fullName evidence="10">3-isopropylmalate dehydratase small subunit</fullName>
        <ecNumber evidence="10">4.2.1.33</ecNumber>
    </recommendedName>
    <alternativeName>
        <fullName evidence="10">Alpha-IPM isomerase</fullName>
        <shortName evidence="10">IPMI</shortName>
    </alternativeName>
    <alternativeName>
        <fullName evidence="10">Isopropylmalate isomerase</fullName>
    </alternativeName>
</protein>